<comment type="cofactor">
    <cofactor evidence="7">
        <name>Mg(2+)</name>
        <dbReference type="ChEBI" id="CHEBI:18420"/>
    </cofactor>
</comment>
<feature type="domain" description="MoaB/Mog" evidence="9">
    <location>
        <begin position="176"/>
        <end position="312"/>
    </location>
</feature>
<dbReference type="OrthoDB" id="9804758at2"/>
<comment type="function">
    <text evidence="1 7">Catalyzes the insertion of molybdate into adenylated molybdopterin with the concomitant release of AMP.</text>
</comment>
<dbReference type="PANTHER" id="PTHR10192">
    <property type="entry name" value="MOLYBDOPTERIN BIOSYNTHESIS PROTEIN"/>
    <property type="match status" value="1"/>
</dbReference>
<keyword evidence="7 10" id="KW-0808">Transferase</keyword>
<feature type="region of interest" description="Disordered" evidence="8">
    <location>
        <begin position="115"/>
        <end position="135"/>
    </location>
</feature>
<dbReference type="SUPFAM" id="SSF53218">
    <property type="entry name" value="Molybdenum cofactor biosynthesis proteins"/>
    <property type="match status" value="1"/>
</dbReference>
<dbReference type="InterPro" id="IPR001453">
    <property type="entry name" value="MoaB/Mog_dom"/>
</dbReference>
<dbReference type="GO" id="GO:0005829">
    <property type="term" value="C:cytosol"/>
    <property type="evidence" value="ECO:0007669"/>
    <property type="project" value="TreeGrafter"/>
</dbReference>
<dbReference type="AlphaFoldDB" id="A0A511CVI2"/>
<evidence type="ECO:0000256" key="5">
    <source>
        <dbReference type="ARBA" id="ARBA00023150"/>
    </source>
</evidence>
<dbReference type="EMBL" id="BJVI01000002">
    <property type="protein sequence ID" value="GEL16580.1"/>
    <property type="molecule type" value="Genomic_DNA"/>
</dbReference>
<dbReference type="EC" id="2.10.1.1" evidence="7"/>
<evidence type="ECO:0000256" key="6">
    <source>
        <dbReference type="ARBA" id="ARBA00047317"/>
    </source>
</evidence>
<evidence type="ECO:0000256" key="1">
    <source>
        <dbReference type="ARBA" id="ARBA00002901"/>
    </source>
</evidence>
<evidence type="ECO:0000313" key="11">
    <source>
        <dbReference type="Proteomes" id="UP000321328"/>
    </source>
</evidence>
<sequence>MARSVAEHAALAAALVGPSGVERRALGSCAGRVLAEPVHAMDDLPAFDNSAMNGYALRVADIDTAGMPVAAEIPAGHGVPPPLAPGTAHRIMTGAPLPRGADSVVPVGLTDGGRDIVRVTGPGRSPRAGTSRRRGEGIAAGEVVLPAGTRMGPAQLAAAAAADATALAVHRRLRVGVLSAGSELEAVGRTRRHGQIHDTNGILLVTALAEAGAQPVQLPLVADRPGELAALLARYLGELDLLVTSGGISAGDHEVVKDTLGPRGVGFGHLALKPGGAQGLGILDGTPVIALPGNPVACWVSFELFVRPAVRAAMGLPAGRPRRSVRSGVALRSRAGRWEYVPTVLDDAVDEARPVDAPGPHSYRALAGVNCLREFDASGRGARAGDPVDVLLLATGEEEPLVRAGERPSPSSAAGAHWVRSRSARGTACSDGRDRATPTGPRSRSR</sequence>
<dbReference type="SMART" id="SM00852">
    <property type="entry name" value="MoCF_biosynth"/>
    <property type="match status" value="1"/>
</dbReference>
<evidence type="ECO:0000313" key="10">
    <source>
        <dbReference type="EMBL" id="GEL16580.1"/>
    </source>
</evidence>
<dbReference type="GO" id="GO:0046872">
    <property type="term" value="F:metal ion binding"/>
    <property type="evidence" value="ECO:0007669"/>
    <property type="project" value="UniProtKB-UniRule"/>
</dbReference>
<dbReference type="Gene3D" id="2.40.340.10">
    <property type="entry name" value="MoeA, C-terminal, domain IV"/>
    <property type="match status" value="1"/>
</dbReference>
<keyword evidence="7" id="KW-0479">Metal-binding</keyword>
<evidence type="ECO:0000259" key="9">
    <source>
        <dbReference type="SMART" id="SM00852"/>
    </source>
</evidence>
<dbReference type="UniPathway" id="UPA00344"/>
<dbReference type="InterPro" id="IPR038987">
    <property type="entry name" value="MoeA-like"/>
</dbReference>
<evidence type="ECO:0000256" key="7">
    <source>
        <dbReference type="RuleBase" id="RU365090"/>
    </source>
</evidence>
<gene>
    <name evidence="10" type="primary">moeA</name>
    <name evidence="10" type="ORF">PA7_04170</name>
</gene>
<evidence type="ECO:0000256" key="3">
    <source>
        <dbReference type="ARBA" id="ARBA00010763"/>
    </source>
</evidence>
<dbReference type="InterPro" id="IPR036425">
    <property type="entry name" value="MoaB/Mog-like_dom_sf"/>
</dbReference>
<dbReference type="GO" id="GO:0061599">
    <property type="term" value="F:molybdopterin molybdotransferase activity"/>
    <property type="evidence" value="ECO:0007669"/>
    <property type="project" value="UniProtKB-UniRule"/>
</dbReference>
<dbReference type="NCBIfam" id="TIGR00177">
    <property type="entry name" value="molyb_syn"/>
    <property type="match status" value="1"/>
</dbReference>
<keyword evidence="7" id="KW-0460">Magnesium</keyword>
<name>A0A511CVI2_9PSEU</name>
<dbReference type="InterPro" id="IPR036135">
    <property type="entry name" value="MoeA_linker/N_sf"/>
</dbReference>
<reference evidence="10 11" key="1">
    <citation type="submission" date="2019-07" db="EMBL/GenBank/DDBJ databases">
        <title>Whole genome shotgun sequence of Pseudonocardia asaccharolytica NBRC 16224.</title>
        <authorList>
            <person name="Hosoyama A."/>
            <person name="Uohara A."/>
            <person name="Ohji S."/>
            <person name="Ichikawa N."/>
        </authorList>
    </citation>
    <scope>NUCLEOTIDE SEQUENCE [LARGE SCALE GENOMIC DNA]</scope>
    <source>
        <strain evidence="10 11">NBRC 16224</strain>
    </source>
</reference>
<comment type="caution">
    <text evidence="10">The sequence shown here is derived from an EMBL/GenBank/DDBJ whole genome shotgun (WGS) entry which is preliminary data.</text>
</comment>
<dbReference type="PANTHER" id="PTHR10192:SF5">
    <property type="entry name" value="GEPHYRIN"/>
    <property type="match status" value="1"/>
</dbReference>
<dbReference type="Gene3D" id="3.40.980.10">
    <property type="entry name" value="MoaB/Mog-like domain"/>
    <property type="match status" value="1"/>
</dbReference>
<dbReference type="InterPro" id="IPR036688">
    <property type="entry name" value="MoeA_C_domain_IV_sf"/>
</dbReference>
<accession>A0A511CVI2</accession>
<comment type="pathway">
    <text evidence="2 7">Cofactor biosynthesis; molybdopterin biosynthesis.</text>
</comment>
<organism evidence="10 11">
    <name type="scientific">Pseudonocardia asaccharolytica DSM 44247 = NBRC 16224</name>
    <dbReference type="NCBI Taxonomy" id="1123024"/>
    <lineage>
        <taxon>Bacteria</taxon>
        <taxon>Bacillati</taxon>
        <taxon>Actinomycetota</taxon>
        <taxon>Actinomycetes</taxon>
        <taxon>Pseudonocardiales</taxon>
        <taxon>Pseudonocardiaceae</taxon>
        <taxon>Pseudonocardia</taxon>
    </lineage>
</organism>
<evidence type="ECO:0000256" key="2">
    <source>
        <dbReference type="ARBA" id="ARBA00005046"/>
    </source>
</evidence>
<proteinExistence type="inferred from homology"/>
<protein>
    <recommendedName>
        <fullName evidence="7">Molybdopterin molybdenumtransferase</fullName>
        <ecNumber evidence="7">2.10.1.1</ecNumber>
    </recommendedName>
</protein>
<dbReference type="CDD" id="cd00887">
    <property type="entry name" value="MoeA"/>
    <property type="match status" value="1"/>
</dbReference>
<dbReference type="Pfam" id="PF03453">
    <property type="entry name" value="MoeA_N"/>
    <property type="match status" value="1"/>
</dbReference>
<keyword evidence="11" id="KW-1185">Reference proteome</keyword>
<evidence type="ECO:0000256" key="4">
    <source>
        <dbReference type="ARBA" id="ARBA00022505"/>
    </source>
</evidence>
<dbReference type="Pfam" id="PF00994">
    <property type="entry name" value="MoCF_biosynth"/>
    <property type="match status" value="1"/>
</dbReference>
<dbReference type="InterPro" id="IPR005111">
    <property type="entry name" value="MoeA_C_domain_IV"/>
</dbReference>
<dbReference type="Gene3D" id="2.170.190.11">
    <property type="entry name" value="Molybdopterin biosynthesis moea protein, domain 3"/>
    <property type="match status" value="1"/>
</dbReference>
<dbReference type="NCBIfam" id="NF045515">
    <property type="entry name" value="Glp_gephyrin"/>
    <property type="match status" value="1"/>
</dbReference>
<dbReference type="Pfam" id="PF03454">
    <property type="entry name" value="MoeA_C"/>
    <property type="match status" value="1"/>
</dbReference>
<dbReference type="Gene3D" id="3.90.105.10">
    <property type="entry name" value="Molybdopterin biosynthesis moea protein, domain 2"/>
    <property type="match status" value="1"/>
</dbReference>
<dbReference type="SUPFAM" id="SSF63882">
    <property type="entry name" value="MoeA N-terminal region -like"/>
    <property type="match status" value="1"/>
</dbReference>
<feature type="region of interest" description="Disordered" evidence="8">
    <location>
        <begin position="401"/>
        <end position="446"/>
    </location>
</feature>
<evidence type="ECO:0000256" key="8">
    <source>
        <dbReference type="SAM" id="MobiDB-lite"/>
    </source>
</evidence>
<comment type="similarity">
    <text evidence="3 7">Belongs to the MoeA family.</text>
</comment>
<comment type="catalytic activity">
    <reaction evidence="6">
        <text>adenylyl-molybdopterin + molybdate = Mo-molybdopterin + AMP + H(+)</text>
        <dbReference type="Rhea" id="RHEA:35047"/>
        <dbReference type="ChEBI" id="CHEBI:15378"/>
        <dbReference type="ChEBI" id="CHEBI:36264"/>
        <dbReference type="ChEBI" id="CHEBI:62727"/>
        <dbReference type="ChEBI" id="CHEBI:71302"/>
        <dbReference type="ChEBI" id="CHEBI:456215"/>
        <dbReference type="EC" id="2.10.1.1"/>
    </reaction>
</comment>
<dbReference type="InterPro" id="IPR005110">
    <property type="entry name" value="MoeA_linker/N"/>
</dbReference>
<keyword evidence="4 7" id="KW-0500">Molybdenum</keyword>
<keyword evidence="5 7" id="KW-0501">Molybdenum cofactor biosynthesis</keyword>
<dbReference type="Proteomes" id="UP000321328">
    <property type="component" value="Unassembled WGS sequence"/>
</dbReference>
<dbReference type="GO" id="GO:0006777">
    <property type="term" value="P:Mo-molybdopterin cofactor biosynthetic process"/>
    <property type="evidence" value="ECO:0007669"/>
    <property type="project" value="UniProtKB-UniRule"/>
</dbReference>
<dbReference type="SUPFAM" id="SSF63867">
    <property type="entry name" value="MoeA C-terminal domain-like"/>
    <property type="match status" value="1"/>
</dbReference>
<dbReference type="STRING" id="1123024.GCA_000423625_00672"/>